<evidence type="ECO:0000256" key="11">
    <source>
        <dbReference type="RuleBase" id="RU362091"/>
    </source>
</evidence>
<feature type="transmembrane region" description="Helical" evidence="12">
    <location>
        <begin position="508"/>
        <end position="527"/>
    </location>
</feature>
<organism evidence="13 14">
    <name type="scientific">Dethiosulfovibrio salsuginis</name>
    <dbReference type="NCBI Taxonomy" id="561720"/>
    <lineage>
        <taxon>Bacteria</taxon>
        <taxon>Thermotogati</taxon>
        <taxon>Synergistota</taxon>
        <taxon>Synergistia</taxon>
        <taxon>Synergistales</taxon>
        <taxon>Dethiosulfovibrionaceae</taxon>
        <taxon>Dethiosulfovibrio</taxon>
    </lineage>
</organism>
<dbReference type="Proteomes" id="UP000193355">
    <property type="component" value="Unassembled WGS sequence"/>
</dbReference>
<feature type="transmembrane region" description="Helical" evidence="12">
    <location>
        <begin position="78"/>
        <end position="98"/>
    </location>
</feature>
<dbReference type="PANTHER" id="PTHR42985:SF47">
    <property type="entry name" value="INTEGRAL MEMBRANE TRANSPORT PROTEIN"/>
    <property type="match status" value="1"/>
</dbReference>
<dbReference type="AlphaFoldDB" id="A0A1X7J7Q7"/>
<dbReference type="InterPro" id="IPR051163">
    <property type="entry name" value="Sodium:Solute_Symporter_SSF"/>
</dbReference>
<keyword evidence="6 12" id="KW-1133">Transmembrane helix</keyword>
<feature type="transmembrane region" description="Helical" evidence="12">
    <location>
        <begin position="45"/>
        <end position="66"/>
    </location>
</feature>
<feature type="transmembrane region" description="Helical" evidence="12">
    <location>
        <begin position="178"/>
        <end position="196"/>
    </location>
</feature>
<feature type="transmembrane region" description="Helical" evidence="12">
    <location>
        <begin position="230"/>
        <end position="248"/>
    </location>
</feature>
<feature type="transmembrane region" description="Helical" evidence="12">
    <location>
        <begin position="365"/>
        <end position="387"/>
    </location>
</feature>
<keyword evidence="7" id="KW-0915">Sodium</keyword>
<gene>
    <name evidence="13" type="ORF">SAMN06275492_10963</name>
</gene>
<feature type="transmembrane region" description="Helical" evidence="12">
    <location>
        <begin position="425"/>
        <end position="449"/>
    </location>
</feature>
<feature type="transmembrane region" description="Helical" evidence="12">
    <location>
        <begin position="399"/>
        <end position="418"/>
    </location>
</feature>
<evidence type="ECO:0000256" key="2">
    <source>
        <dbReference type="ARBA" id="ARBA00006434"/>
    </source>
</evidence>
<evidence type="ECO:0000256" key="5">
    <source>
        <dbReference type="ARBA" id="ARBA00022692"/>
    </source>
</evidence>
<evidence type="ECO:0000256" key="7">
    <source>
        <dbReference type="ARBA" id="ARBA00023053"/>
    </source>
</evidence>
<keyword evidence="5 12" id="KW-0812">Transmembrane</keyword>
<dbReference type="GO" id="GO:0005886">
    <property type="term" value="C:plasma membrane"/>
    <property type="evidence" value="ECO:0007669"/>
    <property type="project" value="UniProtKB-SubCell"/>
</dbReference>
<evidence type="ECO:0000256" key="10">
    <source>
        <dbReference type="ARBA" id="ARBA00023201"/>
    </source>
</evidence>
<dbReference type="EMBL" id="FXBB01000009">
    <property type="protein sequence ID" value="SMG23720.1"/>
    <property type="molecule type" value="Genomic_DNA"/>
</dbReference>
<keyword evidence="14" id="KW-1185">Reference proteome</keyword>
<sequence>MSSLDLSVVCVYLMAVLGLGYLCGRGNEDQEDFLLAGRSMPWLPVSLSVAATMISANSFIGAPGWAYGSGLAPFMVNATVPLAVFFALSVTTPVFYALKVTSIYEYMGSRLGPLSRGLAVAQFFVNSLIQVSSMVFIPALILQRLTGMDLVVLVPVIVAVSIVYTVMGGIKAVIWTDFAQMLVLWGGLFAVIYVGLKGMDMGFFETLQVAREGGKMKVLNFSFDLGDTNTFWASLIGGTFMWVRYFCFDQVQIQRVLTSKSMRGLKLSFMTSAFFMSVIYFISLLVGLLLWRFFDGRPFSNANDVMITFILENLPVGVVGLVISGTLAAAMSSVDSLLNSMTTVFIKDVYEKNLKKDSGPASLRVTMAVAAFFGVAVVFFVLVGFGGTVRSVLDVVGKYISYFSGPACGAFLLAMFTVRANDRGVASGFVLGTLGCLWISRAMGLSWLWNPAVGGVLTLLLGYGISLIFGNSEAYGKEYTASGVRRSLEREGRSYEDGVSVLPFKVDFYGYATVGFFFLQYLVLFLIQ</sequence>
<accession>A0A1X7J7Q7</accession>
<keyword evidence="10" id="KW-0739">Sodium transport</keyword>
<evidence type="ECO:0000256" key="1">
    <source>
        <dbReference type="ARBA" id="ARBA00004651"/>
    </source>
</evidence>
<evidence type="ECO:0000256" key="4">
    <source>
        <dbReference type="ARBA" id="ARBA00022475"/>
    </source>
</evidence>
<feature type="transmembrane region" description="Helical" evidence="12">
    <location>
        <begin position="6"/>
        <end position="24"/>
    </location>
</feature>
<dbReference type="NCBIfam" id="TIGR00813">
    <property type="entry name" value="sss"/>
    <property type="match status" value="1"/>
</dbReference>
<comment type="similarity">
    <text evidence="2 11">Belongs to the sodium:solute symporter (SSF) (TC 2.A.21) family.</text>
</comment>
<name>A0A1X7J7Q7_9BACT</name>
<keyword evidence="4" id="KW-1003">Cell membrane</keyword>
<evidence type="ECO:0000256" key="8">
    <source>
        <dbReference type="ARBA" id="ARBA00023065"/>
    </source>
</evidence>
<dbReference type="STRING" id="561720.SAMN06275492_10963"/>
<dbReference type="Gene3D" id="1.20.1730.10">
    <property type="entry name" value="Sodium/glucose cotransporter"/>
    <property type="match status" value="1"/>
</dbReference>
<dbReference type="RefSeq" id="WP_200806624.1">
    <property type="nucleotide sequence ID" value="NZ_FXBB01000009.1"/>
</dbReference>
<evidence type="ECO:0000313" key="13">
    <source>
        <dbReference type="EMBL" id="SMG23720.1"/>
    </source>
</evidence>
<evidence type="ECO:0000256" key="6">
    <source>
        <dbReference type="ARBA" id="ARBA00022989"/>
    </source>
</evidence>
<keyword evidence="8" id="KW-0406">Ion transport</keyword>
<dbReference type="Pfam" id="PF00474">
    <property type="entry name" value="SSF"/>
    <property type="match status" value="1"/>
</dbReference>
<proteinExistence type="inferred from homology"/>
<dbReference type="InterPro" id="IPR001734">
    <property type="entry name" value="Na/solute_symporter"/>
</dbReference>
<evidence type="ECO:0000256" key="3">
    <source>
        <dbReference type="ARBA" id="ARBA00022448"/>
    </source>
</evidence>
<dbReference type="GO" id="GO:0015293">
    <property type="term" value="F:symporter activity"/>
    <property type="evidence" value="ECO:0007669"/>
    <property type="project" value="TreeGrafter"/>
</dbReference>
<feature type="transmembrane region" description="Helical" evidence="12">
    <location>
        <begin position="118"/>
        <end position="141"/>
    </location>
</feature>
<dbReference type="PANTHER" id="PTHR42985">
    <property type="entry name" value="SODIUM-COUPLED MONOCARBOXYLATE TRANSPORTER"/>
    <property type="match status" value="1"/>
</dbReference>
<comment type="subcellular location">
    <subcellularLocation>
        <location evidence="1">Cell membrane</location>
        <topology evidence="1">Multi-pass membrane protein</topology>
    </subcellularLocation>
</comment>
<dbReference type="InterPro" id="IPR038377">
    <property type="entry name" value="Na/Glc_symporter_sf"/>
</dbReference>
<evidence type="ECO:0000256" key="12">
    <source>
        <dbReference type="SAM" id="Phobius"/>
    </source>
</evidence>
<keyword evidence="9 12" id="KW-0472">Membrane</keyword>
<dbReference type="PROSITE" id="PS50283">
    <property type="entry name" value="NA_SOLUT_SYMP_3"/>
    <property type="match status" value="1"/>
</dbReference>
<protein>
    <submittedName>
        <fullName evidence="13">Transporter, SSS family</fullName>
    </submittedName>
</protein>
<feature type="transmembrane region" description="Helical" evidence="12">
    <location>
        <begin position="269"/>
        <end position="294"/>
    </location>
</feature>
<dbReference type="GO" id="GO:0006814">
    <property type="term" value="P:sodium ion transport"/>
    <property type="evidence" value="ECO:0007669"/>
    <property type="project" value="UniProtKB-KW"/>
</dbReference>
<feature type="transmembrane region" description="Helical" evidence="12">
    <location>
        <begin position="147"/>
        <end position="166"/>
    </location>
</feature>
<reference evidence="14" key="1">
    <citation type="submission" date="2017-04" db="EMBL/GenBank/DDBJ databases">
        <authorList>
            <person name="Varghese N."/>
            <person name="Submissions S."/>
        </authorList>
    </citation>
    <scope>NUCLEOTIDE SEQUENCE [LARGE SCALE GENOMIC DNA]</scope>
    <source>
        <strain evidence="14">USBA 82</strain>
    </source>
</reference>
<keyword evidence="3" id="KW-0813">Transport</keyword>
<evidence type="ECO:0000256" key="9">
    <source>
        <dbReference type="ARBA" id="ARBA00023136"/>
    </source>
</evidence>
<evidence type="ECO:0000313" key="14">
    <source>
        <dbReference type="Proteomes" id="UP000193355"/>
    </source>
</evidence>